<feature type="region of interest" description="Disordered" evidence="1">
    <location>
        <begin position="86"/>
        <end position="108"/>
    </location>
</feature>
<sequence length="518" mass="57502">MMAAYTEPWVIEGWVSAMEKLFEDLFILSRRSVKQKLEKDLKRLQQGERSVQEYIRWYTSAEVEDLGCVYGAGFVGGERRCVYSGADPGAGQSQDRSARFQMTKDSRAAGVRRDLQDHALRVVGFRGRQRSRGSRQQGQSQRTPHPLNTPLRIETPGGDLEADRCIPLYPVILDDRSFLANLVELPIKIFDVVLGMDWLTRHHATIDCERRTVTFNEPDKEVFIYRACKSSYFISTISSARAKRLMNAGCVAYLASVDVTRRAAPPFEEIPIVREFPDVFPAELLGMPQDREIEFFIELVPGTVLISKAPYHMTFAELKELKAQLEDLLDKGFIRPSMSPWGAPVLFVKKKDGSLRLCIDYRELNKSFHSGSSTPHLLPPPPRPPPPTAARHLVVPCGQNLSSLISAETAAALSAASIIFHSSDPLLPAPPRPRRRRTDRIPPSPRTSPAPAALAVPDPDAARIGSGAATLHDLSALARHLLSPPRSASLLPTIRAPPVATLPRFSILAVEMQRIPSS</sequence>
<dbReference type="PANTHER" id="PTHR15503">
    <property type="entry name" value="LDOC1 RELATED"/>
    <property type="match status" value="1"/>
</dbReference>
<organism evidence="2">
    <name type="scientific">Ananas comosus var. bracteatus</name>
    <name type="common">red pineapple</name>
    <dbReference type="NCBI Taxonomy" id="296719"/>
    <lineage>
        <taxon>Eukaryota</taxon>
        <taxon>Viridiplantae</taxon>
        <taxon>Streptophyta</taxon>
        <taxon>Embryophyta</taxon>
        <taxon>Tracheophyta</taxon>
        <taxon>Spermatophyta</taxon>
        <taxon>Magnoliopsida</taxon>
        <taxon>Liliopsida</taxon>
        <taxon>Poales</taxon>
        <taxon>Bromeliaceae</taxon>
        <taxon>Bromelioideae</taxon>
        <taxon>Ananas</taxon>
    </lineage>
</organism>
<dbReference type="InterPro" id="IPR043502">
    <property type="entry name" value="DNA/RNA_pol_sf"/>
</dbReference>
<dbReference type="InterPro" id="IPR021109">
    <property type="entry name" value="Peptidase_aspartic_dom_sf"/>
</dbReference>
<dbReference type="SUPFAM" id="SSF56672">
    <property type="entry name" value="DNA/RNA polymerases"/>
    <property type="match status" value="1"/>
</dbReference>
<feature type="compositionally biased region" description="Basic and acidic residues" evidence="1">
    <location>
        <begin position="96"/>
        <end position="108"/>
    </location>
</feature>
<dbReference type="AlphaFoldDB" id="A0A6V7P287"/>
<evidence type="ECO:0000313" key="2">
    <source>
        <dbReference type="EMBL" id="CAD1824746.1"/>
    </source>
</evidence>
<dbReference type="PANTHER" id="PTHR15503:SF45">
    <property type="entry name" value="RNA-DIRECTED DNA POLYMERASE HOMOLOG"/>
    <property type="match status" value="1"/>
</dbReference>
<feature type="compositionally biased region" description="Pro residues" evidence="1">
    <location>
        <begin position="377"/>
        <end position="388"/>
    </location>
</feature>
<reference evidence="2" key="1">
    <citation type="submission" date="2020-07" db="EMBL/GenBank/DDBJ databases">
        <authorList>
            <person name="Lin J."/>
        </authorList>
    </citation>
    <scope>NUCLEOTIDE SEQUENCE</scope>
</reference>
<proteinExistence type="predicted"/>
<protein>
    <recommendedName>
        <fullName evidence="3">Retrotransposon gag domain-containing protein</fullName>
    </recommendedName>
</protein>
<dbReference type="InterPro" id="IPR032567">
    <property type="entry name" value="RTL1-rel"/>
</dbReference>
<evidence type="ECO:0000256" key="1">
    <source>
        <dbReference type="SAM" id="MobiDB-lite"/>
    </source>
</evidence>
<dbReference type="Pfam" id="PF08284">
    <property type="entry name" value="RVP_2"/>
    <property type="match status" value="1"/>
</dbReference>
<feature type="region of interest" description="Disordered" evidence="1">
    <location>
        <begin position="426"/>
        <end position="456"/>
    </location>
</feature>
<name>A0A6V7P287_ANACO</name>
<gene>
    <name evidence="2" type="ORF">CB5_LOCUS7957</name>
</gene>
<dbReference type="Gene3D" id="3.10.10.10">
    <property type="entry name" value="HIV Type 1 Reverse Transcriptase, subunit A, domain 1"/>
    <property type="match status" value="1"/>
</dbReference>
<dbReference type="Gene3D" id="2.40.70.10">
    <property type="entry name" value="Acid Proteases"/>
    <property type="match status" value="1"/>
</dbReference>
<feature type="region of interest" description="Disordered" evidence="1">
    <location>
        <begin position="126"/>
        <end position="155"/>
    </location>
</feature>
<dbReference type="EMBL" id="LR862144">
    <property type="protein sequence ID" value="CAD1824746.1"/>
    <property type="molecule type" value="Genomic_DNA"/>
</dbReference>
<feature type="region of interest" description="Disordered" evidence="1">
    <location>
        <begin position="369"/>
        <end position="388"/>
    </location>
</feature>
<accession>A0A6V7P287</accession>
<evidence type="ECO:0008006" key="3">
    <source>
        <dbReference type="Google" id="ProtNLM"/>
    </source>
</evidence>